<evidence type="ECO:0000259" key="5">
    <source>
        <dbReference type="Pfam" id="PF00291"/>
    </source>
</evidence>
<evidence type="ECO:0000256" key="3">
    <source>
        <dbReference type="ARBA" id="ARBA00022898"/>
    </source>
</evidence>
<dbReference type="InterPro" id="IPR001926">
    <property type="entry name" value="TrpB-like_PALP"/>
</dbReference>
<reference evidence="6" key="1">
    <citation type="journal article" date="2014" name="Front. Microbiol.">
        <title>High frequency of phylogenetically diverse reductive dehalogenase-homologous genes in deep subseafloor sedimentary metagenomes.</title>
        <authorList>
            <person name="Kawai M."/>
            <person name="Futagami T."/>
            <person name="Toyoda A."/>
            <person name="Takaki Y."/>
            <person name="Nishi S."/>
            <person name="Hori S."/>
            <person name="Arai W."/>
            <person name="Tsubouchi T."/>
            <person name="Morono Y."/>
            <person name="Uchiyama I."/>
            <person name="Ito T."/>
            <person name="Fujiyama A."/>
            <person name="Inagaki F."/>
            <person name="Takami H."/>
        </authorList>
    </citation>
    <scope>NUCLEOTIDE SEQUENCE</scope>
    <source>
        <strain evidence="6">Expedition CK06-06</strain>
    </source>
</reference>
<dbReference type="GO" id="GO:0000287">
    <property type="term" value="F:magnesium ion binding"/>
    <property type="evidence" value="ECO:0007669"/>
    <property type="project" value="TreeGrafter"/>
</dbReference>
<evidence type="ECO:0000256" key="2">
    <source>
        <dbReference type="ARBA" id="ARBA00010869"/>
    </source>
</evidence>
<dbReference type="GO" id="GO:0070179">
    <property type="term" value="P:D-serine biosynthetic process"/>
    <property type="evidence" value="ECO:0007669"/>
    <property type="project" value="TreeGrafter"/>
</dbReference>
<evidence type="ECO:0000313" key="6">
    <source>
        <dbReference type="EMBL" id="GAG07884.1"/>
    </source>
</evidence>
<dbReference type="PANTHER" id="PTHR43050">
    <property type="entry name" value="SERINE / THREONINE RACEMASE FAMILY MEMBER"/>
    <property type="match status" value="1"/>
</dbReference>
<protein>
    <recommendedName>
        <fullName evidence="5">Tryptophan synthase beta chain-like PALP domain-containing protein</fullName>
    </recommendedName>
</protein>
<dbReference type="FunFam" id="3.40.50.1100:FF:000007">
    <property type="entry name" value="L-threonine dehydratase catabolic TdcB"/>
    <property type="match status" value="1"/>
</dbReference>
<dbReference type="GO" id="GO:0005524">
    <property type="term" value="F:ATP binding"/>
    <property type="evidence" value="ECO:0007669"/>
    <property type="project" value="TreeGrafter"/>
</dbReference>
<organism evidence="6">
    <name type="scientific">marine sediment metagenome</name>
    <dbReference type="NCBI Taxonomy" id="412755"/>
    <lineage>
        <taxon>unclassified sequences</taxon>
        <taxon>metagenomes</taxon>
        <taxon>ecological metagenomes</taxon>
    </lineage>
</organism>
<evidence type="ECO:0000256" key="4">
    <source>
        <dbReference type="ARBA" id="ARBA00023239"/>
    </source>
</evidence>
<keyword evidence="3" id="KW-0663">Pyridoxal phosphate</keyword>
<proteinExistence type="inferred from homology"/>
<dbReference type="GO" id="GO:0030170">
    <property type="term" value="F:pyridoxal phosphate binding"/>
    <property type="evidence" value="ECO:0007669"/>
    <property type="project" value="TreeGrafter"/>
</dbReference>
<feature type="non-terminal residue" evidence="6">
    <location>
        <position position="1"/>
    </location>
</feature>
<dbReference type="GO" id="GO:0018114">
    <property type="term" value="F:threonine racemase activity"/>
    <property type="evidence" value="ECO:0007669"/>
    <property type="project" value="TreeGrafter"/>
</dbReference>
<dbReference type="Gene3D" id="3.40.50.1100">
    <property type="match status" value="2"/>
</dbReference>
<dbReference type="GO" id="GO:0003941">
    <property type="term" value="F:L-serine ammonia-lyase activity"/>
    <property type="evidence" value="ECO:0007669"/>
    <property type="project" value="TreeGrafter"/>
</dbReference>
<gene>
    <name evidence="6" type="ORF">S01H1_40668</name>
</gene>
<dbReference type="AlphaFoldDB" id="X0UPZ1"/>
<sequence length="265" mass="28261">VAALTATERTRGVITHSSGNHAQALALAARLHHARATVVIPEDAPEIKRLATAGYGAKVVLCKPNLAARAKVTAQIVKETSAIFVSSHDDNQVIAGQGTAAAELIEDVGDLDYVLVPVGGGGLLAGTAITASHLLPKARVIGCEPAEADDAYRSFRSGKRVEEVSTNTIADGLRTTLGVRNFEVIKSRVFDIVRVSEEEIIGAMRYVWERMKIVIEPSSAVAVAPLLYHHLGIEGRRIGVILTGGNVELGPFFKATFNNRRKKGK</sequence>
<feature type="domain" description="Tryptophan synthase beta chain-like PALP" evidence="5">
    <location>
        <begin position="6"/>
        <end position="244"/>
    </location>
</feature>
<dbReference type="PANTHER" id="PTHR43050:SF1">
    <property type="entry name" value="SERINE RACEMASE"/>
    <property type="match status" value="1"/>
</dbReference>
<dbReference type="InterPro" id="IPR036052">
    <property type="entry name" value="TrpB-like_PALP_sf"/>
</dbReference>
<dbReference type="EMBL" id="BARS01025764">
    <property type="protein sequence ID" value="GAG07884.1"/>
    <property type="molecule type" value="Genomic_DNA"/>
</dbReference>
<dbReference type="SUPFAM" id="SSF53686">
    <property type="entry name" value="Tryptophan synthase beta subunit-like PLP-dependent enzymes"/>
    <property type="match status" value="1"/>
</dbReference>
<accession>X0UPZ1</accession>
<name>X0UPZ1_9ZZZZ</name>
<keyword evidence="4" id="KW-0456">Lyase</keyword>
<comment type="caution">
    <text evidence="6">The sequence shown here is derived from an EMBL/GenBank/DDBJ whole genome shotgun (WGS) entry which is preliminary data.</text>
</comment>
<dbReference type="GO" id="GO:0030378">
    <property type="term" value="F:serine racemase activity"/>
    <property type="evidence" value="ECO:0007669"/>
    <property type="project" value="TreeGrafter"/>
</dbReference>
<evidence type="ECO:0000256" key="1">
    <source>
        <dbReference type="ARBA" id="ARBA00001933"/>
    </source>
</evidence>
<dbReference type="Pfam" id="PF00291">
    <property type="entry name" value="PALP"/>
    <property type="match status" value="1"/>
</dbReference>
<comment type="cofactor">
    <cofactor evidence="1">
        <name>pyridoxal 5'-phosphate</name>
        <dbReference type="ChEBI" id="CHEBI:597326"/>
    </cofactor>
</comment>
<comment type="similarity">
    <text evidence="2">Belongs to the serine/threonine dehydratase family.</text>
</comment>